<dbReference type="RefSeq" id="WP_148927275.1">
    <property type="nucleotide sequence ID" value="NZ_VNHS01000001.1"/>
</dbReference>
<keyword evidence="1" id="KW-0812">Transmembrane</keyword>
<proteinExistence type="predicted"/>
<accession>A0A5S5CHI5</accession>
<dbReference type="EMBL" id="VNHS01000001">
    <property type="protein sequence ID" value="TYP79182.1"/>
    <property type="molecule type" value="Genomic_DNA"/>
</dbReference>
<dbReference type="OrthoDB" id="8759306at2"/>
<comment type="caution">
    <text evidence="2">The sequence shown here is derived from an EMBL/GenBank/DDBJ whole genome shotgun (WGS) entry which is preliminary data.</text>
</comment>
<organism evidence="2 3">
    <name type="scientific">Paenibacillus methanolicus</name>
    <dbReference type="NCBI Taxonomy" id="582686"/>
    <lineage>
        <taxon>Bacteria</taxon>
        <taxon>Bacillati</taxon>
        <taxon>Bacillota</taxon>
        <taxon>Bacilli</taxon>
        <taxon>Bacillales</taxon>
        <taxon>Paenibacillaceae</taxon>
        <taxon>Paenibacillus</taxon>
    </lineage>
</organism>
<protein>
    <submittedName>
        <fullName evidence="2">Uncharacterized protein</fullName>
    </submittedName>
</protein>
<keyword evidence="3" id="KW-1185">Reference proteome</keyword>
<dbReference type="AlphaFoldDB" id="A0A5S5CHI5"/>
<keyword evidence="1" id="KW-0472">Membrane</keyword>
<dbReference type="Proteomes" id="UP000323257">
    <property type="component" value="Unassembled WGS sequence"/>
</dbReference>
<gene>
    <name evidence="2" type="ORF">BCM02_101298</name>
</gene>
<sequence>MSTNLYLVSLSLPFVTLLLIFGMRYFSVIRQAQLRYANDEAHRRLAEQAATAQAETASALHSITSTLTDVNDRLMKVEKVLKGIE</sequence>
<evidence type="ECO:0000313" key="2">
    <source>
        <dbReference type="EMBL" id="TYP79182.1"/>
    </source>
</evidence>
<name>A0A5S5CHI5_9BACL</name>
<evidence type="ECO:0000256" key="1">
    <source>
        <dbReference type="SAM" id="Phobius"/>
    </source>
</evidence>
<feature type="transmembrane region" description="Helical" evidence="1">
    <location>
        <begin position="6"/>
        <end position="26"/>
    </location>
</feature>
<keyword evidence="1" id="KW-1133">Transmembrane helix</keyword>
<evidence type="ECO:0000313" key="3">
    <source>
        <dbReference type="Proteomes" id="UP000323257"/>
    </source>
</evidence>
<reference evidence="2 3" key="1">
    <citation type="submission" date="2019-07" db="EMBL/GenBank/DDBJ databases">
        <title>Genomic Encyclopedia of Type Strains, Phase III (KMG-III): the genomes of soil and plant-associated and newly described type strains.</title>
        <authorList>
            <person name="Whitman W."/>
        </authorList>
    </citation>
    <scope>NUCLEOTIDE SEQUENCE [LARGE SCALE GENOMIC DNA]</scope>
    <source>
        <strain evidence="2 3">BL24</strain>
    </source>
</reference>